<gene>
    <name evidence="2" type="ORF">PHMEG_00041271</name>
</gene>
<dbReference type="AlphaFoldDB" id="A0A225UBZ3"/>
<comment type="caution">
    <text evidence="2">The sequence shown here is derived from an EMBL/GenBank/DDBJ whole genome shotgun (WGS) entry which is preliminary data.</text>
</comment>
<reference evidence="3" key="1">
    <citation type="submission" date="2017-03" db="EMBL/GenBank/DDBJ databases">
        <title>Phytopthora megakarya and P. palmivora, two closely related causual agents of cacao black pod achieved similar genome size and gene model numbers by different mechanisms.</title>
        <authorList>
            <person name="Ali S."/>
            <person name="Shao J."/>
            <person name="Larry D.J."/>
            <person name="Kronmiller B."/>
            <person name="Shen D."/>
            <person name="Strem M.D."/>
            <person name="Melnick R.L."/>
            <person name="Guiltinan M.J."/>
            <person name="Tyler B.M."/>
            <person name="Meinhardt L.W."/>
            <person name="Bailey B.A."/>
        </authorList>
    </citation>
    <scope>NUCLEOTIDE SEQUENCE [LARGE SCALE GENOMIC DNA]</scope>
    <source>
        <strain evidence="3">zdho120</strain>
    </source>
</reference>
<feature type="compositionally biased region" description="Polar residues" evidence="1">
    <location>
        <begin position="10"/>
        <end position="20"/>
    </location>
</feature>
<name>A0A225UBZ3_9STRA</name>
<dbReference type="Proteomes" id="UP000198211">
    <property type="component" value="Unassembled WGS sequence"/>
</dbReference>
<sequence length="178" mass="19867">GWMQQRDEIFSSNVDLSSKRTAPPGKPPPTLPYESGIVERIKLKVKKGEAVYCQDILDDAVATIPGIGKRNAPAQSSWVARFIKRNKLSDCMSTYPKITKHNSTKSSTLPEKPKAPESTLPEKTQVPAVPAPTLPEKPTHEVISLVHDDDEECAVESNFGLEWDIVCPKRPKYLLYQR</sequence>
<evidence type="ECO:0000313" key="2">
    <source>
        <dbReference type="EMBL" id="OWY90552.1"/>
    </source>
</evidence>
<feature type="non-terminal residue" evidence="2">
    <location>
        <position position="1"/>
    </location>
</feature>
<accession>A0A225UBZ3</accession>
<feature type="region of interest" description="Disordered" evidence="1">
    <location>
        <begin position="1"/>
        <end position="33"/>
    </location>
</feature>
<feature type="region of interest" description="Disordered" evidence="1">
    <location>
        <begin position="94"/>
        <end position="137"/>
    </location>
</feature>
<dbReference type="OrthoDB" id="141857at2759"/>
<protein>
    <submittedName>
        <fullName evidence="2">Uncharacterized protein</fullName>
    </submittedName>
</protein>
<dbReference type="EMBL" id="NBNE01022614">
    <property type="protein sequence ID" value="OWY90552.1"/>
    <property type="molecule type" value="Genomic_DNA"/>
</dbReference>
<evidence type="ECO:0000313" key="3">
    <source>
        <dbReference type="Proteomes" id="UP000198211"/>
    </source>
</evidence>
<proteinExistence type="predicted"/>
<evidence type="ECO:0000256" key="1">
    <source>
        <dbReference type="SAM" id="MobiDB-lite"/>
    </source>
</evidence>
<organism evidence="2 3">
    <name type="scientific">Phytophthora megakarya</name>
    <dbReference type="NCBI Taxonomy" id="4795"/>
    <lineage>
        <taxon>Eukaryota</taxon>
        <taxon>Sar</taxon>
        <taxon>Stramenopiles</taxon>
        <taxon>Oomycota</taxon>
        <taxon>Peronosporomycetes</taxon>
        <taxon>Peronosporales</taxon>
        <taxon>Peronosporaceae</taxon>
        <taxon>Phytophthora</taxon>
    </lineage>
</organism>
<keyword evidence="3" id="KW-1185">Reference proteome</keyword>